<evidence type="ECO:0000256" key="1">
    <source>
        <dbReference type="ARBA" id="ARBA00004430"/>
    </source>
</evidence>
<reference evidence="17 18" key="1">
    <citation type="journal article" date="2015" name="Sci. Rep.">
        <title>Genome of the facultative scuticociliatosis pathogen Pseudocohnilembus persalinus provides insight into its virulence through horizontal gene transfer.</title>
        <authorList>
            <person name="Xiong J."/>
            <person name="Wang G."/>
            <person name="Cheng J."/>
            <person name="Tian M."/>
            <person name="Pan X."/>
            <person name="Warren A."/>
            <person name="Jiang C."/>
            <person name="Yuan D."/>
            <person name="Miao W."/>
        </authorList>
    </citation>
    <scope>NUCLEOTIDE SEQUENCE [LARGE SCALE GENOMIC DNA]</scope>
    <source>
        <strain evidence="17">36N120E</strain>
    </source>
</reference>
<dbReference type="FunFam" id="1.20.920.30:FF:000002">
    <property type="entry name" value="Dynein axonemal heavy chain 3"/>
    <property type="match status" value="1"/>
</dbReference>
<feature type="region of interest" description="Disordered" evidence="15">
    <location>
        <begin position="707"/>
        <end position="767"/>
    </location>
</feature>
<dbReference type="InterPro" id="IPR012340">
    <property type="entry name" value="NA-bd_OB-fold"/>
</dbReference>
<evidence type="ECO:0000313" key="17">
    <source>
        <dbReference type="EMBL" id="KRX00189.1"/>
    </source>
</evidence>
<dbReference type="GO" id="GO:0045505">
    <property type="term" value="F:dynein intermediate chain binding"/>
    <property type="evidence" value="ECO:0007669"/>
    <property type="project" value="InterPro"/>
</dbReference>
<dbReference type="Gene3D" id="3.10.490.20">
    <property type="match status" value="1"/>
</dbReference>
<dbReference type="SUPFAM" id="SSF52540">
    <property type="entry name" value="P-loop containing nucleoside triphosphate hydrolases"/>
    <property type="match status" value="4"/>
</dbReference>
<dbReference type="InterPro" id="IPR041228">
    <property type="entry name" value="Dynein_C"/>
</dbReference>
<evidence type="ECO:0000256" key="3">
    <source>
        <dbReference type="ARBA" id="ARBA00022490"/>
    </source>
</evidence>
<dbReference type="InterPro" id="IPR041658">
    <property type="entry name" value="AAA_lid_11"/>
</dbReference>
<dbReference type="Gene3D" id="1.20.140.100">
    <property type="entry name" value="Dynein heavy chain, N-terminal domain 2"/>
    <property type="match status" value="1"/>
</dbReference>
<dbReference type="EMBL" id="LDAU01000194">
    <property type="protein sequence ID" value="KRX00189.1"/>
    <property type="molecule type" value="Genomic_DNA"/>
</dbReference>
<dbReference type="OrthoDB" id="288882at2759"/>
<keyword evidence="10" id="KW-0969">Cilium</keyword>
<dbReference type="Pfam" id="PF08393">
    <property type="entry name" value="DHC_N2"/>
    <property type="match status" value="1"/>
</dbReference>
<comment type="subcellular location">
    <subcellularLocation>
        <location evidence="1">Cytoplasm</location>
        <location evidence="1">Cytoskeleton</location>
        <location evidence="1">Cilium axoneme</location>
    </subcellularLocation>
</comment>
<name>A0A0V0QD95_PSEPJ</name>
<dbReference type="Pfam" id="PF18198">
    <property type="entry name" value="AAA_lid_11"/>
    <property type="match status" value="1"/>
</dbReference>
<comment type="similarity">
    <text evidence="2">Belongs to the dynein heavy chain family.</text>
</comment>
<evidence type="ECO:0000256" key="6">
    <source>
        <dbReference type="ARBA" id="ARBA00022741"/>
    </source>
</evidence>
<keyword evidence="18" id="KW-1185">Reference proteome</keyword>
<dbReference type="PANTHER" id="PTHR45703:SF36">
    <property type="entry name" value="DYNEIN HEAVY CHAIN, CYTOPLASMIC"/>
    <property type="match status" value="1"/>
</dbReference>
<feature type="region of interest" description="Disordered" evidence="15">
    <location>
        <begin position="154"/>
        <end position="276"/>
    </location>
</feature>
<evidence type="ECO:0000256" key="13">
    <source>
        <dbReference type="ARBA" id="ARBA00023273"/>
    </source>
</evidence>
<dbReference type="Gene3D" id="1.20.920.20">
    <property type="match status" value="1"/>
</dbReference>
<dbReference type="FunFam" id="3.40.50.300:FF:002141">
    <property type="entry name" value="Dynein heavy chain"/>
    <property type="match status" value="1"/>
</dbReference>
<comment type="caution">
    <text evidence="17">The sequence shown here is derived from an EMBL/GenBank/DDBJ whole genome shotgun (WGS) entry which is preliminary data.</text>
</comment>
<dbReference type="Gene3D" id="2.40.50.140">
    <property type="entry name" value="Nucleic acid-binding proteins"/>
    <property type="match status" value="1"/>
</dbReference>
<evidence type="ECO:0000256" key="8">
    <source>
        <dbReference type="ARBA" id="ARBA00023017"/>
    </source>
</evidence>
<evidence type="ECO:0000256" key="2">
    <source>
        <dbReference type="ARBA" id="ARBA00008887"/>
    </source>
</evidence>
<feature type="coiled-coil region" evidence="14">
    <location>
        <begin position="3913"/>
        <end position="3950"/>
    </location>
</feature>
<evidence type="ECO:0000256" key="5">
    <source>
        <dbReference type="ARBA" id="ARBA00022737"/>
    </source>
</evidence>
<organism evidence="17 18">
    <name type="scientific">Pseudocohnilembus persalinus</name>
    <name type="common">Ciliate</name>
    <dbReference type="NCBI Taxonomy" id="266149"/>
    <lineage>
        <taxon>Eukaryota</taxon>
        <taxon>Sar</taxon>
        <taxon>Alveolata</taxon>
        <taxon>Ciliophora</taxon>
        <taxon>Intramacronucleata</taxon>
        <taxon>Oligohymenophorea</taxon>
        <taxon>Scuticociliatia</taxon>
        <taxon>Philasterida</taxon>
        <taxon>Pseudocohnilembidae</taxon>
        <taxon>Pseudocohnilembus</taxon>
    </lineage>
</organism>
<dbReference type="Gene3D" id="1.10.8.720">
    <property type="entry name" value="Region D6 of dynein motor"/>
    <property type="match status" value="1"/>
</dbReference>
<dbReference type="FunFam" id="1.10.8.720:FF:000001">
    <property type="entry name" value="dynein heavy chain 7, axonemal"/>
    <property type="match status" value="1"/>
</dbReference>
<feature type="region of interest" description="Disordered" evidence="15">
    <location>
        <begin position="2916"/>
        <end position="2936"/>
    </location>
</feature>
<feature type="compositionally biased region" description="Polar residues" evidence="15">
    <location>
        <begin position="2918"/>
        <end position="2928"/>
    </location>
</feature>
<keyword evidence="7" id="KW-0067">ATP-binding</keyword>
<dbReference type="InterPro" id="IPR027417">
    <property type="entry name" value="P-loop_NTPase"/>
</dbReference>
<feature type="compositionally biased region" description="Basic and acidic residues" evidence="15">
    <location>
        <begin position="242"/>
        <end position="261"/>
    </location>
</feature>
<accession>A0A0V0QD95</accession>
<feature type="compositionally biased region" description="Polar residues" evidence="15">
    <location>
        <begin position="680"/>
        <end position="692"/>
    </location>
</feature>
<dbReference type="FunFam" id="1.20.140.100:FF:000001">
    <property type="entry name" value="dynein heavy chain 17, axonemal"/>
    <property type="match status" value="1"/>
</dbReference>
<evidence type="ECO:0000256" key="9">
    <source>
        <dbReference type="ARBA" id="ARBA00023054"/>
    </source>
</evidence>
<dbReference type="GO" id="GO:0007018">
    <property type="term" value="P:microtubule-based movement"/>
    <property type="evidence" value="ECO:0007669"/>
    <property type="project" value="InterPro"/>
</dbReference>
<dbReference type="Gene3D" id="1.10.8.710">
    <property type="match status" value="1"/>
</dbReference>
<feature type="region of interest" description="Disordered" evidence="15">
    <location>
        <begin position="428"/>
        <end position="447"/>
    </location>
</feature>
<dbReference type="GO" id="GO:0005930">
    <property type="term" value="C:axoneme"/>
    <property type="evidence" value="ECO:0007669"/>
    <property type="project" value="UniProtKB-SubCell"/>
</dbReference>
<dbReference type="Pfam" id="PF17857">
    <property type="entry name" value="AAA_lid_1"/>
    <property type="match status" value="1"/>
</dbReference>
<dbReference type="Gene3D" id="1.20.58.1120">
    <property type="match status" value="1"/>
</dbReference>
<dbReference type="InterPro" id="IPR024317">
    <property type="entry name" value="Dynein_heavy_chain_D4_dom"/>
</dbReference>
<dbReference type="FunFam" id="1.10.8.710:FF:000001">
    <property type="entry name" value="Dynein axonemal heavy chain 2"/>
    <property type="match status" value="1"/>
</dbReference>
<dbReference type="InterPro" id="IPR013602">
    <property type="entry name" value="Dynein_heavy_linker"/>
</dbReference>
<dbReference type="InterPro" id="IPR042219">
    <property type="entry name" value="AAA_lid_11_sf"/>
</dbReference>
<dbReference type="Gene3D" id="3.20.180.20">
    <property type="entry name" value="Dynein heavy chain, N-terminal domain 2"/>
    <property type="match status" value="1"/>
</dbReference>
<keyword evidence="13" id="KW-0966">Cell projection</keyword>
<dbReference type="Pfam" id="PF12777">
    <property type="entry name" value="MT"/>
    <property type="match status" value="1"/>
</dbReference>
<protein>
    <submittedName>
        <fullName evidence="17">p-loop containing nucleoside triphosphate hydrolase</fullName>
    </submittedName>
</protein>
<dbReference type="Pfam" id="PF12780">
    <property type="entry name" value="AAA_8"/>
    <property type="match status" value="1"/>
</dbReference>
<dbReference type="Gene3D" id="3.40.50.300">
    <property type="entry name" value="P-loop containing nucleotide triphosphate hydrolases"/>
    <property type="match status" value="5"/>
</dbReference>
<dbReference type="FunFam" id="3.10.490.20:FF:000009">
    <property type="entry name" value="Dynein heavy chain 4"/>
    <property type="match status" value="1"/>
</dbReference>
<dbReference type="InterPro" id="IPR035699">
    <property type="entry name" value="AAA_6"/>
</dbReference>
<dbReference type="FunFam" id="1.20.920.20:FF:000001">
    <property type="entry name" value="dynein heavy chain 2, axonemal"/>
    <property type="match status" value="1"/>
</dbReference>
<keyword evidence="11" id="KW-0505">Motor protein</keyword>
<evidence type="ECO:0000259" key="16">
    <source>
        <dbReference type="SMART" id="SM00382"/>
    </source>
</evidence>
<keyword evidence="3" id="KW-0963">Cytoplasm</keyword>
<dbReference type="GO" id="GO:0051959">
    <property type="term" value="F:dynein light intermediate chain binding"/>
    <property type="evidence" value="ECO:0007669"/>
    <property type="project" value="InterPro"/>
</dbReference>
<evidence type="ECO:0000256" key="10">
    <source>
        <dbReference type="ARBA" id="ARBA00023069"/>
    </source>
</evidence>
<dbReference type="InterPro" id="IPR042228">
    <property type="entry name" value="Dynein_linker_3"/>
</dbReference>
<dbReference type="Pfam" id="PF17852">
    <property type="entry name" value="Dynein_AAA_lid"/>
    <property type="match status" value="1"/>
</dbReference>
<dbReference type="GO" id="GO:0005524">
    <property type="term" value="F:ATP binding"/>
    <property type="evidence" value="ECO:0007669"/>
    <property type="project" value="UniProtKB-KW"/>
</dbReference>
<evidence type="ECO:0000313" key="18">
    <source>
        <dbReference type="Proteomes" id="UP000054937"/>
    </source>
</evidence>
<evidence type="ECO:0000256" key="7">
    <source>
        <dbReference type="ARBA" id="ARBA00022840"/>
    </source>
</evidence>
<dbReference type="Pfam" id="PF18199">
    <property type="entry name" value="Dynein_C"/>
    <property type="match status" value="1"/>
</dbReference>
<dbReference type="SUPFAM" id="SSF50249">
    <property type="entry name" value="Nucleic acid-binding proteins"/>
    <property type="match status" value="1"/>
</dbReference>
<dbReference type="FunFam" id="3.40.50.300:FF:000362">
    <property type="entry name" value="Dynein, axonemal, heavy chain 6"/>
    <property type="match status" value="1"/>
</dbReference>
<evidence type="ECO:0000256" key="4">
    <source>
        <dbReference type="ARBA" id="ARBA00022701"/>
    </source>
</evidence>
<dbReference type="OMA" id="HARKHRI"/>
<dbReference type="Gene3D" id="1.20.920.30">
    <property type="match status" value="1"/>
</dbReference>
<dbReference type="GO" id="GO:0016787">
    <property type="term" value="F:hydrolase activity"/>
    <property type="evidence" value="ECO:0007669"/>
    <property type="project" value="UniProtKB-KW"/>
</dbReference>
<dbReference type="InterPro" id="IPR041466">
    <property type="entry name" value="Dynein_AAA5_ext"/>
</dbReference>
<dbReference type="Gene3D" id="6.10.140.1060">
    <property type="match status" value="1"/>
</dbReference>
<sequence>MNGIISQYMDNHQESPIASGLRVINPGLQNLQKQDLFPNYAMIKFVKCPIFVMHGDNDKELQEENPLQNRQAQHIQQTQKNFNTRHKKSLSESNLLHMLDQQQGSYNLFSQNPPQDIFKMFIREREDSGMNFQTSIVNQLLTPIQGPAQVNTLKNNCQQQSQEKNKQDQQKTEKSDENNTEKNNFNDNSSKKEQQQEKKEQEGRDGDIVKKSELNQNRDKRQELEQTDELPELQMPEQALSQKKELNRDTSIHSDDSKDYFENNPRLKANPDQFNYSYSNYENQNANQEILMHNQFKKLMLDSKQEEIKSQNNNLGSLKDLSMANFNFNANNNNNNQNFQNSNVNNLNSNQFIFSQNQQDLNNSQQNKKAFLNQPQFSSVNNLNNKKNDLTAMYPMGTQYNNPNSMMNLEAFSLDNNKQKGQKPFIPFLDGPALSTQSQQQQPNSNHQQNLVLNKHMSEANTSPYLANNIPPPYNLMQQQQQQQQQLSQQNLNLQKNNSFSYTNPQSPYVQGSQSDNNLSQFKFPSQQQQVGNSQFATMQPQFGNSPIHTNLMNFNQSASQQDLDVMSTQSAQQQIQMQNPNIRQIGRLKFFDEVKNYGFLIMDDGSDIFVHYDDLQKANISKEVLKQGKSGSVIKFSFKCLNYIGRHNRSRKAVELQYIPNEGELGNLQLQQSQSTQLPHNNSFLSPNLNTSNGAFNFQQANFSQFGSQQQLQTHQPQVPNSQQQKTEQRTQSPFMNQQMPFSNNINSSGTQQQMPQQQQGMQDLTQEQIQQLLQHEKAIEKYRNYEGNKLNQHKLTEMISGEQQNQYVNKPGEYFIVTTGKDTAKGAHLDIPLQDLLDRPQTAKFSLGSQADIIQEDKTDQSYFSKPLNNEEYANLVIQDPESKSFMSRNIKNVIRKQHISFMSPSSKIIKDIVDKNVKQDGETDKNIKTQMNRVKSAKILPLKKLSVPQIETTMSEKGERPLSSTFMIKTMKNENVKKIEQSNKMKQVMDYDKVQQQKIDQKKKTSYIVYKKNKVVQHIKGYNTVTLTDQDIRPSINQKSDISNKTEQINNQNQYNKNKIPNQTRPQSAIDPSKQSPFIKGNFQAEVEISKRLGLPLGPIKEEEKEDKAGYFLPLDYYNLDDEDIDPSISMQEAKQYSTDGNIWGESKWFANDGTFTWKKCLILGWLEEQSRFKIQWENGKTKLVSRVNLKFKYESKEKFDKKLQAAEYYREMSEIFLKYNYMIDSMQSKSSQLNLEAIERILYFTANFSYKLGELRNINQFFNLDPSIKYNFKRYLIPKQIITNNMKPQEIFKKKKYSTKLVEQVIEEIKNCFIRANHQIEFNNSFPFNEERQNMFKGFLPDELFLDPITWSQQKEVKQNALLPLTNEKINTKKQKIEFIKLVNQMNEKIHSANSERLKILQTLQKELENYQKIPFVLTKFKHIWQFEEFKKSTNQLYNDRARDLYSKLLDTNFEVMDIVDEHIKLVKAQNEQKLRTIVTVEERKKIQEEVLSKEIISSLLKFQNMLNLQFERAARDTFDFSMKQFEGYFEPILKAFRRANNLSEDFEINSNSFNYEYLINYQYENQNGEIYKPGSFQAQIKVDIVEIQPQDSDKKIKQIEINPPIEEWQEYLYGLFSCIVARLRKVACMKVNSIGPARKSEFLQVFFETDDHREIKDQMYDHHQKQTKNLLDQVFFLVHAFKDKIQKFLPFVQQTNETLKKSMKKINNFKEFEEEIHKIKSANEEIQKVFFNDEMTVGIFAIQVGNYKQFLEKQIEKASKYVYQNLVSKIKLENDKIQKETQIIMQRLDEKPQNLEKLDALRYYCNVTLEDELFEIQQKIRETMEKLDLFEVMWEKITQENFIQTWTIYGLPLELRIKRGETLDELRKLQDQFSSSLTQDQDQIILDIKEINYELDLITKEKNINNFTNIYQKFAILGEKIQQCLSDAEVINRREKILKWRETDYKECEKIEQKWTPYYSLWKHANDFQFEIVINALESPINALNSSHITEFILNGFQDLGKLEKKEFKSLPEMKYVTQQIRKKYEDFKIYLPLINDIRNPNLKQSHWQRINNTIKEYNEQQEDPEKKLMDVSLKNIDPQPLQIDDEQNITLQTLIESGILILKEEIRDISEVATKEKGFERQMQKMKNDWKPIKLELSGYKDTGTFILKSVDPIMDKLDEDISKTLSIASSPYIKFLERDVIQWRDNLFKMQETLEAWLKVQKMWCYLQPIFYSEDIIKEMQKEGNKYQVVNLQWFKIMSNTIQQPQAMEACTQNKLKENFYQMIESLEQVIKGLNEYLNKKRQLFPRFYFLSNDELLQILAQTREPRAVQRHMPKCFEGIDHLTFQNDMSVTHMNSVFAEEIQFLQAVNPLDRDKNPRGVEEWLQEIENQMKSTLKEKLKQTLSVYDEKKRQEWLLQHPSQLVVTSDQAIWTARVTEAIQKVSREPQSLKQEKETLENLLQQIVAMVRTKSKKIEMITLGVLIVIEVHQIRVVEELIEQSVHQTDSFEWLMQMRYYQEEKGMFVKMISTQREYGYEYLGNQGRLVITPLTNRCFRTLMSALHLNLGGAPEGPAGTGKTETTKDLAKAIAKHCVVFNCSDQLDYKAMGKFFKGLTSCGSWACFDEFNRIELEVLSVIAQQIWKIQNSIHKQSLQKFPTKEFLFEGDMVKLDPTCAIFITMNPGYQGRSELPDNLKALFRPVAMMIPNYAMITEISLFSYGFSNARDLSVKITTSLKLASEQLSTQSHYDFGMRAIKAIIVAAGNLKRAFPYENESYLCLRAIGDCNLPKFTSQDVPLFQSIIKDLFPDIEQKEQNFGELSQSIKSITKQQNLVLKDRFFQKILELYETIKVRHGLMVVGKAACGKTTIITTLQKSIERVNIKQALLKSGKYKKDELEFDEIQNDSEDSQKEEPENVETFLRKNSKIQEDDFANQQVNGSPKNENQKQRRQSIFQNKKEIKNLKYKKVDLYMLNPKSITTKMLFGDFDEAGEWHNGITANLFRECQDKQQAQDTQGLNWIIFDGPVDALWIENMNTVLDDNKKLCLTNGETIKLVDDMNIIFEVEDLLEASPATVSRCGMVYMENKDLGWKVLFEPWFYQLEKSFQTIYHKQLFTQILDELVEPVMESYFNDNLKSSLKVTRTWLAANFLKMFQCFNLKGLSKKDYRQQQEQNQEKLEAKLKAEKLQGKDVKELRKSLYKIQDLNDKDKGEFYQIATQALIWSLGASLEEESRQKFNLSLQKTVQNFQKENPAWIQASALPSTDFSVYDQRYDFYKKHWTLWKQGPDYKIPKSVTHFHEIFIPTNDSIRHHYVLKTLVENEYPCLFAGKTGTGKTTIMKKFLLNDLEPLPFRTTTTSFSANTTCSQVQDILESKLEKTKRKRGVFGPLIGYTNIIFIDDLNMPNKEKFGAQPPLELIRQWFSARGWYDRKQLEFNTIVDIQFAACMGTGRPPLSNRLLRHFSLVYLNEMQDETLFTIVKKVFEWGFEEYVDKIKFLISEITGFCIHVHKSVCNSFLPLPSKSHYVFNLRDLMKVVQGVLNVPANQYEAQGENRNKLFRLWYHETLCVYSDRLVDQNDRQKFQNICEQTLQEEGRTSIEDIITCIDPQSNEKKQHHLLYGNFMDNQVYSEIEDPQKAKEIILDSIENYNKNNKNKINIVLFEDALKMLCKINRIISSPFGHALLIGLGGSGSHTLTRLASYLQEYQTFEIELEADFGNSDWLEFLRVMLRDLVMKDQGGVFLIGDAQLISEKFLEDINNLLNIGEIPNLYPQDDKESMLQDIKDKHRLNNITGQMALWEYFVTKCKTNLHITACLSPIGDKLRTRLRNFPSLISCTSPIWVESWSEEALKEVAYHKLNEQAEEMQLDPEKIEKISQIYLTFQTSVQNITQDYFQETGKRFYVTPTLYLKLLNNFQLIYQSKLDELVLKKKTYENGVKKLEECNKQVENLKDQIENMQPQLAQQTIETEEKLKLVEKESSIAEQQKIKVQADEEDTATKAEKATKIQNQCKEALGEAEPKLLEAINALKTLKQTDLVEMKATQKPPSGIRMTFDAICIMLNQKGKKGEKGAIEYWDDARHLLKDPAKFLKKLEDYPKDNIPENVIQKMKLFLAQRKDKFTPKVIRNASIACEGLCKWVLAIYDYHWVYQSILPLRQDLSEANEQLETATKELQKTRQELYDLEMKCQNLQDQFTEANTKKQKLNAEIQNCKLKLERAQELTSNLSNEQVRWKESSQNLKTEITNLLGDVLLAVGSLSYLGAFTGEFRQKLVKNIWIPKILASNIYCNKEFSLVQRLGNPVQILEWELQGLPLDQVSKENAIIMKQSDNWPLLIDPQNQAKKWITKMQESIKDSKPLMIAKPGQKLDKKLEICIREGRPLLVDGVGETIPPVLEAVMLKSNLQVQQGKKIVQIGLTTVEYDDDFQLYLICNMPNPHYTPETLTKVTLLNFNITLEAAKDQMLSLLAREEDEGLENEKIRIMNESAENAAKMAQIESNILQQLATTEPEEMLEDDKLINELKESKKTSTEIEQRQKEAQGTEEKIKQMRINYSSVAQLAAEIYFTVTSLQALDPMYQFSFEFYARIYIKSIKSAEKVQKSKLEHRIKNLKESLKKCIYFEMQRALFVKHKLLFSLMLGLTILKCDEKFDEKLHHFMLSGLSGKQIELIENPDQSYFSDKQWTNILHLGNLQAFPDFAPHLIENLDIWKQYLDNISQPNAEQPQSYKQLTPFEKLVLTRAVKPQLFVEEVNNFVVSVCGPHYIENIIISLEKSFEESQAQIPLIFLLTPGDDPQDDLKRFAQEKGKYITFQSLGKGQGEAAEAEIRETMQTGQWILLQNCHLAVSWLPRLEEIMEELNSRLQKKDREINPEFRIWLTSMSSDQFPMQLLQNGIKMTKDPPKGVKQNVLQLYYNMSATKEEVKYFESCSAPEEWRKLVMSLSFFHAIIRERRRYGPIGWNIYYDFNQSDFQISRSQLKYMLENYQEIPYKALIYLTGECYYGGKVTDDWDRRVILALLSDFYNTKATSNNYQFSPLKNYVLPADSQLENLDLTIEYLNSLEETNNPELFGLHKNATISSATVECAQIMQSLLDIASSSQSQKGGDKNELLKNRAQEILLQLPEQFDAIKVREQFKIEYFESMNTVLIQEILRYNTLLEHLQTTLNDLIAALGGMKVMTQTLENLSEGLQTNMIPSVWISKSYPSLKSLISYIQDLNKRVDMFQQWIQNGKAPSVFWLPGFYFTQSFFTGVRQNHARKHTIPIDQINFDFNMRDDQDDFDTPPENGCYITGLYIEGARWDYGRHRLEEPFPNVIYEPMPIIQFVPITGKRKEIQGYYEAPTYKTTERKGTLSTTGHSTNFILSVYLATKVDPSHWVKRGVALLAALSD</sequence>
<dbReference type="Pfam" id="PF12774">
    <property type="entry name" value="AAA_6"/>
    <property type="match status" value="1"/>
</dbReference>
<feature type="compositionally biased region" description="Low complexity" evidence="15">
    <location>
        <begin position="707"/>
        <end position="719"/>
    </location>
</feature>
<dbReference type="InterPro" id="IPR026983">
    <property type="entry name" value="DHC"/>
</dbReference>
<dbReference type="PANTHER" id="PTHR45703">
    <property type="entry name" value="DYNEIN HEAVY CHAIN"/>
    <property type="match status" value="1"/>
</dbReference>
<feature type="compositionally biased region" description="Polar residues" evidence="15">
    <location>
        <begin position="499"/>
        <end position="517"/>
    </location>
</feature>
<dbReference type="GO" id="GO:0005874">
    <property type="term" value="C:microtubule"/>
    <property type="evidence" value="ECO:0007669"/>
    <property type="project" value="UniProtKB-KW"/>
</dbReference>
<keyword evidence="17" id="KW-0378">Hydrolase</keyword>
<dbReference type="InterPro" id="IPR043160">
    <property type="entry name" value="Dynein_C_barrel"/>
</dbReference>
<feature type="region of interest" description="Disordered" evidence="15">
    <location>
        <begin position="672"/>
        <end position="692"/>
    </location>
</feature>
<keyword evidence="12" id="KW-0206">Cytoskeleton</keyword>
<dbReference type="Pfam" id="PF12775">
    <property type="entry name" value="AAA_7"/>
    <property type="match status" value="1"/>
</dbReference>
<dbReference type="Gene3D" id="1.20.1270.280">
    <property type="match status" value="1"/>
</dbReference>
<evidence type="ECO:0000256" key="12">
    <source>
        <dbReference type="ARBA" id="ARBA00023212"/>
    </source>
</evidence>
<keyword evidence="8" id="KW-0243">Dynein</keyword>
<feature type="coiled-coil region" evidence="14">
    <location>
        <begin position="4134"/>
        <end position="4210"/>
    </location>
</feature>
<keyword evidence="6" id="KW-0547">Nucleotide-binding</keyword>
<keyword evidence="9 14" id="KW-0175">Coiled coil</keyword>
<feature type="domain" description="AAA+ ATPase" evidence="16">
    <location>
        <begin position="2837"/>
        <end position="3072"/>
    </location>
</feature>
<dbReference type="InterPro" id="IPR042222">
    <property type="entry name" value="Dynein_2_N"/>
</dbReference>
<feature type="domain" description="AAA+ ATPase" evidence="16">
    <location>
        <begin position="3305"/>
        <end position="3452"/>
    </location>
</feature>
<dbReference type="InterPro" id="IPR024743">
    <property type="entry name" value="Dynein_HC_stalk"/>
</dbReference>
<dbReference type="FunFam" id="3.20.180.20:FF:000001">
    <property type="entry name" value="Dynein axonemal heavy chain 5"/>
    <property type="match status" value="1"/>
</dbReference>
<dbReference type="Pfam" id="PF12781">
    <property type="entry name" value="AAA_9"/>
    <property type="match status" value="1"/>
</dbReference>
<dbReference type="FunFam" id="1.20.58.1120:FF:000001">
    <property type="entry name" value="dynein heavy chain 2, axonemal"/>
    <property type="match status" value="1"/>
</dbReference>
<feature type="domain" description="AAA+ ATPase" evidence="16">
    <location>
        <begin position="2550"/>
        <end position="2695"/>
    </location>
</feature>
<dbReference type="Gene3D" id="1.10.287.2620">
    <property type="match status" value="1"/>
</dbReference>
<feature type="compositionally biased region" description="Basic and acidic residues" evidence="15">
    <location>
        <begin position="163"/>
        <end position="180"/>
    </location>
</feature>
<dbReference type="InterPro" id="IPR003593">
    <property type="entry name" value="AAA+_ATPase"/>
</dbReference>
<dbReference type="InterPro" id="IPR041589">
    <property type="entry name" value="DNAH3_AAA_lid_1"/>
</dbReference>
<evidence type="ECO:0000256" key="14">
    <source>
        <dbReference type="SAM" id="Coils"/>
    </source>
</evidence>
<dbReference type="GO" id="GO:0008569">
    <property type="term" value="F:minus-end-directed microtubule motor activity"/>
    <property type="evidence" value="ECO:0007669"/>
    <property type="project" value="InterPro"/>
</dbReference>
<dbReference type="FunFam" id="3.40.50.300:FF:000063">
    <property type="entry name" value="dynein heavy chain 6, axonemal"/>
    <property type="match status" value="1"/>
</dbReference>
<dbReference type="InterPro" id="IPR004273">
    <property type="entry name" value="Dynein_heavy_D6_P-loop"/>
</dbReference>
<dbReference type="SMART" id="SM00382">
    <property type="entry name" value="AAA"/>
    <property type="match status" value="3"/>
</dbReference>
<keyword evidence="4" id="KW-0493">Microtubule</keyword>
<dbReference type="InParanoid" id="A0A0V0QD95"/>
<feature type="compositionally biased region" description="Low complexity" evidence="15">
    <location>
        <begin position="753"/>
        <end position="767"/>
    </location>
</feature>
<feature type="region of interest" description="Disordered" evidence="15">
    <location>
        <begin position="462"/>
        <end position="517"/>
    </location>
</feature>
<dbReference type="Gene3D" id="1.10.8.1220">
    <property type="match status" value="1"/>
</dbReference>
<proteinExistence type="inferred from homology"/>
<gene>
    <name evidence="17" type="ORF">PPERSA_10688</name>
</gene>
<dbReference type="GO" id="GO:0030286">
    <property type="term" value="C:dynein complex"/>
    <property type="evidence" value="ECO:0007669"/>
    <property type="project" value="UniProtKB-KW"/>
</dbReference>
<feature type="compositionally biased region" description="Low complexity" evidence="15">
    <location>
        <begin position="475"/>
        <end position="498"/>
    </location>
</feature>
<feature type="compositionally biased region" description="Basic and acidic residues" evidence="15">
    <location>
        <begin position="189"/>
        <end position="224"/>
    </location>
</feature>
<feature type="compositionally biased region" description="Low complexity" evidence="15">
    <location>
        <begin position="435"/>
        <end position="447"/>
    </location>
</feature>
<dbReference type="Pfam" id="PF03028">
    <property type="entry name" value="Dynein_heavy"/>
    <property type="match status" value="1"/>
</dbReference>
<dbReference type="InterPro" id="IPR043157">
    <property type="entry name" value="Dynein_AAA1S"/>
</dbReference>
<dbReference type="Proteomes" id="UP000054937">
    <property type="component" value="Unassembled WGS sequence"/>
</dbReference>
<feature type="compositionally biased region" description="Polar residues" evidence="15">
    <location>
        <begin position="720"/>
        <end position="752"/>
    </location>
</feature>
<dbReference type="InterPro" id="IPR035706">
    <property type="entry name" value="AAA_9"/>
</dbReference>
<evidence type="ECO:0000256" key="11">
    <source>
        <dbReference type="ARBA" id="ARBA00023175"/>
    </source>
</evidence>
<evidence type="ECO:0000256" key="15">
    <source>
        <dbReference type="SAM" id="MobiDB-lite"/>
    </source>
</evidence>
<keyword evidence="5" id="KW-0677">Repeat</keyword>